<dbReference type="Proteomes" id="UP000218151">
    <property type="component" value="Unassembled WGS sequence"/>
</dbReference>
<evidence type="ECO:0000256" key="9">
    <source>
        <dbReference type="ARBA" id="ARBA00030642"/>
    </source>
</evidence>
<keyword evidence="15" id="KW-0413">Isomerase</keyword>
<name>A0A2A2SJE4_9SPHN</name>
<keyword evidence="8" id="KW-0143">Chaperone</keyword>
<dbReference type="InterPro" id="IPR052029">
    <property type="entry name" value="PpiD_chaperone"/>
</dbReference>
<evidence type="ECO:0000256" key="10">
    <source>
        <dbReference type="ARBA" id="ARBA00031484"/>
    </source>
</evidence>
<accession>A0A2A2SJE4</accession>
<evidence type="ECO:0000256" key="6">
    <source>
        <dbReference type="ARBA" id="ARBA00022989"/>
    </source>
</evidence>
<evidence type="ECO:0000256" key="8">
    <source>
        <dbReference type="ARBA" id="ARBA00023186"/>
    </source>
</evidence>
<evidence type="ECO:0000313" key="16">
    <source>
        <dbReference type="Proteomes" id="UP000218151"/>
    </source>
</evidence>
<evidence type="ECO:0000313" key="15">
    <source>
        <dbReference type="EMBL" id="PAX09349.1"/>
    </source>
</evidence>
<gene>
    <name evidence="15" type="ORF">CKY28_00910</name>
</gene>
<comment type="caution">
    <text evidence="15">The sequence shown here is derived from an EMBL/GenBank/DDBJ whole genome shotgun (WGS) entry which is preliminary data.</text>
</comment>
<evidence type="ECO:0000256" key="5">
    <source>
        <dbReference type="ARBA" id="ARBA00022692"/>
    </source>
</evidence>
<evidence type="ECO:0000256" key="2">
    <source>
        <dbReference type="ARBA" id="ARBA00018370"/>
    </source>
</evidence>
<evidence type="ECO:0000256" key="12">
    <source>
        <dbReference type="ARBA" id="ARBA00040743"/>
    </source>
</evidence>
<comment type="similarity">
    <text evidence="11">Belongs to the PpiD chaperone family.</text>
</comment>
<evidence type="ECO:0000256" key="4">
    <source>
        <dbReference type="ARBA" id="ARBA00022519"/>
    </source>
</evidence>
<dbReference type="Pfam" id="PF13145">
    <property type="entry name" value="Rotamase_2"/>
    <property type="match status" value="1"/>
</dbReference>
<dbReference type="RefSeq" id="WP_095996455.1">
    <property type="nucleotide sequence ID" value="NZ_NSLI01000001.1"/>
</dbReference>
<keyword evidence="4" id="KW-0997">Cell inner membrane</keyword>
<keyword evidence="7" id="KW-0472">Membrane</keyword>
<evidence type="ECO:0000256" key="11">
    <source>
        <dbReference type="ARBA" id="ARBA00038408"/>
    </source>
</evidence>
<keyword evidence="5" id="KW-0812">Transmembrane</keyword>
<evidence type="ECO:0000256" key="1">
    <source>
        <dbReference type="ARBA" id="ARBA00004382"/>
    </source>
</evidence>
<comment type="subcellular location">
    <subcellularLocation>
        <location evidence="1">Cell inner membrane</location>
        <topology evidence="1">Single-pass type II membrane protein</topology>
        <orientation evidence="1">Periplasmic side</orientation>
    </subcellularLocation>
</comment>
<dbReference type="PANTHER" id="PTHR47529">
    <property type="entry name" value="PEPTIDYL-PROLYL CIS-TRANS ISOMERASE D"/>
    <property type="match status" value="1"/>
</dbReference>
<dbReference type="SUPFAM" id="SSF54534">
    <property type="entry name" value="FKBP-like"/>
    <property type="match status" value="1"/>
</dbReference>
<protein>
    <recommendedName>
        <fullName evidence="2">Parvulin-like PPIase</fullName>
    </recommendedName>
    <alternativeName>
        <fullName evidence="9">Peptidyl-prolyl cis-trans isomerase plp</fullName>
    </alternativeName>
    <alternativeName>
        <fullName evidence="12">Periplasmic chaperone PpiD</fullName>
    </alternativeName>
    <alternativeName>
        <fullName evidence="13">Periplasmic folding chaperone</fullName>
    </alternativeName>
    <alternativeName>
        <fullName evidence="10">Rotamase plp</fullName>
    </alternativeName>
</protein>
<keyword evidence="16" id="KW-1185">Reference proteome</keyword>
<organism evidence="15 16">
    <name type="scientific">Sphingomonas lenta</name>
    <dbReference type="NCBI Taxonomy" id="1141887"/>
    <lineage>
        <taxon>Bacteria</taxon>
        <taxon>Pseudomonadati</taxon>
        <taxon>Pseudomonadota</taxon>
        <taxon>Alphaproteobacteria</taxon>
        <taxon>Sphingomonadales</taxon>
        <taxon>Sphingomonadaceae</taxon>
        <taxon>Sphingomonas</taxon>
    </lineage>
</organism>
<keyword evidence="3" id="KW-1003">Cell membrane</keyword>
<dbReference type="GO" id="GO:0005886">
    <property type="term" value="C:plasma membrane"/>
    <property type="evidence" value="ECO:0007669"/>
    <property type="project" value="UniProtKB-SubCell"/>
</dbReference>
<reference evidence="16" key="1">
    <citation type="submission" date="2017-09" db="EMBL/GenBank/DDBJ databases">
        <authorList>
            <person name="Feng G."/>
            <person name="Zhu H."/>
        </authorList>
    </citation>
    <scope>NUCLEOTIDE SEQUENCE [LARGE SCALE GENOMIC DNA]</scope>
    <source>
        <strain evidence="16">1PNM-20</strain>
    </source>
</reference>
<evidence type="ECO:0000256" key="7">
    <source>
        <dbReference type="ARBA" id="ARBA00023136"/>
    </source>
</evidence>
<feature type="domain" description="PpiC" evidence="14">
    <location>
        <begin position="253"/>
        <end position="373"/>
    </location>
</feature>
<dbReference type="InterPro" id="IPR046357">
    <property type="entry name" value="PPIase_dom_sf"/>
</dbReference>
<evidence type="ECO:0000256" key="13">
    <source>
        <dbReference type="ARBA" id="ARBA00042775"/>
    </source>
</evidence>
<dbReference type="InterPro" id="IPR027304">
    <property type="entry name" value="Trigger_fact/SurA_dom_sf"/>
</dbReference>
<keyword evidence="6" id="KW-1133">Transmembrane helix</keyword>
<dbReference type="Gene3D" id="3.10.50.40">
    <property type="match status" value="1"/>
</dbReference>
<sequence>MLNSFRRFVRSRAGAVVAFVVLGLIALAFAATDITGLTPGGGGVARNDVAEVGGQGIGAAELRQVAQSEVEAVRTRQPTFDVQQYLAAGGLDQTLERLIGSLALFRFGEEQGMAVSKRSIDGEIASIPALRGPTGQFDQTLYESLLRERGLTDAQIRQDIARDLMARRLLAPTQGASQVSQQLALPYAALLLERRQGQIGFIPNSAAPAGPAPTPAEVQAFYQRNIPRYTVPERRVVRYAVVTPGQVAARAQPTDAEIQQAYNADRARYAPTERRTITQVVVADQAGANALAARVRGGTSVADAARAAGLAATTQEELDRNAYVGIAGQAAAQAAFSAQEGAVIGPVRGPIGFIVARVDDVVQVPGRTLEQVRSEIVAALTQRKTADALAETQQAIDDALNDNATFDEIVTDRRLQPTTTPPLLASGINPEAPAQPDPALGPVVQTAFQVEADDPPQLVPTGADGGFALVDVGQVVPAAPRPLAQIRDQVARDLVADRARQATRRIAAQVVAAAGRGGTLAQALSASGVNVPAPRPVDVTRAQVAARARGAEPGQVLLFSMAPGTAKLLQAPDGSGYYVVKLDRSVPGDARANAGLVRDVRADLGRQIGREYAEQFVRAARAAVGVEIDRDAVTRVRSDLAGNNAQ</sequence>
<dbReference type="GO" id="GO:0003755">
    <property type="term" value="F:peptidyl-prolyl cis-trans isomerase activity"/>
    <property type="evidence" value="ECO:0007669"/>
    <property type="project" value="InterPro"/>
</dbReference>
<dbReference type="AlphaFoldDB" id="A0A2A2SJE4"/>
<dbReference type="SUPFAM" id="SSF109998">
    <property type="entry name" value="Triger factor/SurA peptide-binding domain-like"/>
    <property type="match status" value="1"/>
</dbReference>
<evidence type="ECO:0000259" key="14">
    <source>
        <dbReference type="Pfam" id="PF13145"/>
    </source>
</evidence>
<dbReference type="OrthoDB" id="9768393at2"/>
<dbReference type="PANTHER" id="PTHR47529:SF1">
    <property type="entry name" value="PERIPLASMIC CHAPERONE PPID"/>
    <property type="match status" value="1"/>
</dbReference>
<proteinExistence type="inferred from homology"/>
<dbReference type="EMBL" id="NSLI01000001">
    <property type="protein sequence ID" value="PAX09349.1"/>
    <property type="molecule type" value="Genomic_DNA"/>
</dbReference>
<dbReference type="Pfam" id="PF13624">
    <property type="entry name" value="SurA_N_3"/>
    <property type="match status" value="1"/>
</dbReference>
<dbReference type="InterPro" id="IPR000297">
    <property type="entry name" value="PPIase_PpiC"/>
</dbReference>
<evidence type="ECO:0000256" key="3">
    <source>
        <dbReference type="ARBA" id="ARBA00022475"/>
    </source>
</evidence>